<dbReference type="EMBL" id="MN739239">
    <property type="protein sequence ID" value="QHS95080.1"/>
    <property type="molecule type" value="Genomic_DNA"/>
</dbReference>
<organism evidence="1">
    <name type="scientific">viral metagenome</name>
    <dbReference type="NCBI Taxonomy" id="1070528"/>
    <lineage>
        <taxon>unclassified sequences</taxon>
        <taxon>metagenomes</taxon>
        <taxon>organismal metagenomes</taxon>
    </lineage>
</organism>
<name>A0A6C0BSQ1_9ZZZZ</name>
<sequence>MCDNYDDNSDEIGSISDVESIEDILEKEWLDELDFIESNYEKFYNTDNININVYSIYYSDNKIEHISKEKVELIKKNVLSENELLKIIKDKSKNKYKLDSILRYNIDMKPSELINFKNNIEKHDKFKYMNRIKSVETIYFMPSIQMFSDLNTLYLFLEKKDRCNINTKKIRYTPIIKKQKKTKKNNNKE</sequence>
<accession>A0A6C0BSQ1</accession>
<proteinExistence type="predicted"/>
<dbReference type="AlphaFoldDB" id="A0A6C0BSQ1"/>
<protein>
    <submittedName>
        <fullName evidence="1">Uncharacterized protein</fullName>
    </submittedName>
</protein>
<evidence type="ECO:0000313" key="1">
    <source>
        <dbReference type="EMBL" id="QHS95080.1"/>
    </source>
</evidence>
<reference evidence="1" key="1">
    <citation type="journal article" date="2020" name="Nature">
        <title>Giant virus diversity and host interactions through global metagenomics.</title>
        <authorList>
            <person name="Schulz F."/>
            <person name="Roux S."/>
            <person name="Paez-Espino D."/>
            <person name="Jungbluth S."/>
            <person name="Walsh D.A."/>
            <person name="Denef V.J."/>
            <person name="McMahon K.D."/>
            <person name="Konstantinidis K.T."/>
            <person name="Eloe-Fadrosh E.A."/>
            <person name="Kyrpides N.C."/>
            <person name="Woyke T."/>
        </authorList>
    </citation>
    <scope>NUCLEOTIDE SEQUENCE</scope>
    <source>
        <strain evidence="1">GVMAG-M-3300018428-16</strain>
    </source>
</reference>